<organism evidence="2 3">
    <name type="scientific">Lysobacter arseniciresistens ZS79</name>
    <dbReference type="NCBI Taxonomy" id="913325"/>
    <lineage>
        <taxon>Bacteria</taxon>
        <taxon>Pseudomonadati</taxon>
        <taxon>Pseudomonadota</taxon>
        <taxon>Gammaproteobacteria</taxon>
        <taxon>Lysobacterales</taxon>
        <taxon>Lysobacteraceae</taxon>
        <taxon>Novilysobacter</taxon>
    </lineage>
</organism>
<keyword evidence="3" id="KW-1185">Reference proteome</keyword>
<accession>A0A0A0F454</accession>
<evidence type="ECO:0008006" key="4">
    <source>
        <dbReference type="Google" id="ProtNLM"/>
    </source>
</evidence>
<comment type="caution">
    <text evidence="2">The sequence shown here is derived from an EMBL/GenBank/DDBJ whole genome shotgun (WGS) entry which is preliminary data.</text>
</comment>
<keyword evidence="1" id="KW-0472">Membrane</keyword>
<evidence type="ECO:0000313" key="3">
    <source>
        <dbReference type="Proteomes" id="UP000029989"/>
    </source>
</evidence>
<feature type="transmembrane region" description="Helical" evidence="1">
    <location>
        <begin position="37"/>
        <end position="59"/>
    </location>
</feature>
<dbReference type="Proteomes" id="UP000029989">
    <property type="component" value="Unassembled WGS sequence"/>
</dbReference>
<keyword evidence="1" id="KW-0812">Transmembrane</keyword>
<keyword evidence="1" id="KW-1133">Transmembrane helix</keyword>
<dbReference type="EMBL" id="AVPT01000005">
    <property type="protein sequence ID" value="KGM57158.1"/>
    <property type="molecule type" value="Genomic_DNA"/>
</dbReference>
<protein>
    <recommendedName>
        <fullName evidence="4">Transmembrane protein</fullName>
    </recommendedName>
</protein>
<gene>
    <name evidence="2" type="ORF">N799_14315</name>
</gene>
<name>A0A0A0F454_9GAMM</name>
<evidence type="ECO:0000313" key="2">
    <source>
        <dbReference type="EMBL" id="KGM57158.1"/>
    </source>
</evidence>
<dbReference type="RefSeq" id="WP_036208520.1">
    <property type="nucleotide sequence ID" value="NZ_AVPT01000005.1"/>
</dbReference>
<feature type="transmembrane region" description="Helical" evidence="1">
    <location>
        <begin position="12"/>
        <end position="31"/>
    </location>
</feature>
<proteinExistence type="predicted"/>
<reference evidence="2 3" key="1">
    <citation type="journal article" date="2015" name="Stand. Genomic Sci.">
        <title>Genomic information of the arsenic-resistant bacterium Lysobacter arseniciresistens type strain ZS79(T) and comparison of Lysobacter draft genomes.</title>
        <authorList>
            <person name="Liu L."/>
            <person name="Zhang S."/>
            <person name="Luo M."/>
            <person name="Wang G."/>
        </authorList>
    </citation>
    <scope>NUCLEOTIDE SEQUENCE [LARGE SCALE GENOMIC DNA]</scope>
    <source>
        <strain evidence="2 3">ZS79</strain>
    </source>
</reference>
<evidence type="ECO:0000256" key="1">
    <source>
        <dbReference type="SAM" id="Phobius"/>
    </source>
</evidence>
<sequence>MNGAAVRYWFRRCGLVLVIVAVALAGVQWLREGRVDWGGVLFWSALPAVLAASINTWWLRRRGCRLPRRRD</sequence>
<dbReference type="AlphaFoldDB" id="A0A0A0F454"/>